<sequence>MYKIYINTTNRKDKSVRLEKDGKLVDEISGEIDVSSEIGNMLEKYQIRPGEVEEIIPKQGPGSFTGLKAGFTLANVYNWAVGHKTAEELDYPDYGGDPNITPPKN</sequence>
<comment type="caution">
    <text evidence="1">The sequence shown here is derived from an EMBL/GenBank/DDBJ whole genome shotgun (WGS) entry which is preliminary data.</text>
</comment>
<name>A0A1F4W0C8_UNCKA</name>
<protein>
    <recommendedName>
        <fullName evidence="3">Gcp-like domain-containing protein</fullName>
    </recommendedName>
</protein>
<organism evidence="1 2">
    <name type="scientific">candidate division WWE3 bacterium RIFOXYA2_FULL_46_9</name>
    <dbReference type="NCBI Taxonomy" id="1802636"/>
    <lineage>
        <taxon>Bacteria</taxon>
        <taxon>Katanobacteria</taxon>
    </lineage>
</organism>
<evidence type="ECO:0008006" key="3">
    <source>
        <dbReference type="Google" id="ProtNLM"/>
    </source>
</evidence>
<evidence type="ECO:0000313" key="2">
    <source>
        <dbReference type="Proteomes" id="UP000176614"/>
    </source>
</evidence>
<dbReference type="SUPFAM" id="SSF53067">
    <property type="entry name" value="Actin-like ATPase domain"/>
    <property type="match status" value="1"/>
</dbReference>
<proteinExistence type="predicted"/>
<dbReference type="AlphaFoldDB" id="A0A1F4W0C8"/>
<dbReference type="EMBL" id="MEVT01000011">
    <property type="protein sequence ID" value="OGC62897.1"/>
    <property type="molecule type" value="Genomic_DNA"/>
</dbReference>
<gene>
    <name evidence="1" type="ORF">A2264_03395</name>
</gene>
<evidence type="ECO:0000313" key="1">
    <source>
        <dbReference type="EMBL" id="OGC62897.1"/>
    </source>
</evidence>
<dbReference type="InterPro" id="IPR043129">
    <property type="entry name" value="ATPase_NBD"/>
</dbReference>
<accession>A0A1F4W0C8</accession>
<reference evidence="1 2" key="1">
    <citation type="journal article" date="2016" name="Nat. Commun.">
        <title>Thousands of microbial genomes shed light on interconnected biogeochemical processes in an aquifer system.</title>
        <authorList>
            <person name="Anantharaman K."/>
            <person name="Brown C.T."/>
            <person name="Hug L.A."/>
            <person name="Sharon I."/>
            <person name="Castelle C.J."/>
            <person name="Probst A.J."/>
            <person name="Thomas B.C."/>
            <person name="Singh A."/>
            <person name="Wilkins M.J."/>
            <person name="Karaoz U."/>
            <person name="Brodie E.L."/>
            <person name="Williams K.H."/>
            <person name="Hubbard S.S."/>
            <person name="Banfield J.F."/>
        </authorList>
    </citation>
    <scope>NUCLEOTIDE SEQUENCE [LARGE SCALE GENOMIC DNA]</scope>
</reference>
<dbReference type="Gene3D" id="3.30.420.40">
    <property type="match status" value="1"/>
</dbReference>
<dbReference type="Proteomes" id="UP000176614">
    <property type="component" value="Unassembled WGS sequence"/>
</dbReference>